<comment type="caution">
    <text evidence="2">The sequence shown here is derived from an EMBL/GenBank/DDBJ whole genome shotgun (WGS) entry which is preliminary data.</text>
</comment>
<dbReference type="PANTHER" id="PTHR11017:SF570">
    <property type="entry name" value="DISEASE RESISTANCE PROTEIN (TIR-NBS CLASS)-RELATED"/>
    <property type="match status" value="1"/>
</dbReference>
<dbReference type="Gramene" id="Jr06_18590_p1">
    <property type="protein sequence ID" value="cds.Jr06_18590_p1"/>
    <property type="gene ID" value="Jr06_18590"/>
</dbReference>
<accession>A0A833XQY9</accession>
<dbReference type="GO" id="GO:0043531">
    <property type="term" value="F:ADP binding"/>
    <property type="evidence" value="ECO:0007669"/>
    <property type="project" value="InterPro"/>
</dbReference>
<dbReference type="Proteomes" id="UP000619265">
    <property type="component" value="Unassembled WGS sequence"/>
</dbReference>
<name>A0A833XQY9_JUGRE</name>
<dbReference type="AlphaFoldDB" id="A0A833XQY9"/>
<reference evidence="2" key="2">
    <citation type="submission" date="2020-03" db="EMBL/GenBank/DDBJ databases">
        <title>Walnut 2.0.</title>
        <authorList>
            <person name="Marrano A."/>
            <person name="Britton M."/>
            <person name="Zimin A.V."/>
            <person name="Zaini P.A."/>
            <person name="Workman R."/>
            <person name="Puiu D."/>
            <person name="Bianco L."/>
            <person name="Allen B.J."/>
            <person name="Troggio M."/>
            <person name="Leslie C.A."/>
            <person name="Timp W."/>
            <person name="Dendekar A."/>
            <person name="Salzberg S.L."/>
            <person name="Neale D.B."/>
        </authorList>
    </citation>
    <scope>NUCLEOTIDE SEQUENCE</scope>
    <source>
        <tissue evidence="2">Leaves</tissue>
    </source>
</reference>
<organism evidence="2 3">
    <name type="scientific">Juglans regia</name>
    <name type="common">English walnut</name>
    <dbReference type="NCBI Taxonomy" id="51240"/>
    <lineage>
        <taxon>Eukaryota</taxon>
        <taxon>Viridiplantae</taxon>
        <taxon>Streptophyta</taxon>
        <taxon>Embryophyta</taxon>
        <taxon>Tracheophyta</taxon>
        <taxon>Spermatophyta</taxon>
        <taxon>Magnoliopsida</taxon>
        <taxon>eudicotyledons</taxon>
        <taxon>Gunneridae</taxon>
        <taxon>Pentapetalae</taxon>
        <taxon>rosids</taxon>
        <taxon>fabids</taxon>
        <taxon>Fagales</taxon>
        <taxon>Juglandaceae</taxon>
        <taxon>Juglans</taxon>
    </lineage>
</organism>
<dbReference type="PANTHER" id="PTHR11017">
    <property type="entry name" value="LEUCINE-RICH REPEAT-CONTAINING PROTEIN"/>
    <property type="match status" value="1"/>
</dbReference>
<dbReference type="EMBL" id="LIHL02000006">
    <property type="protein sequence ID" value="KAF5469456.1"/>
    <property type="molecule type" value="Genomic_DNA"/>
</dbReference>
<feature type="domain" description="NB-ARC" evidence="1">
    <location>
        <begin position="5"/>
        <end position="159"/>
    </location>
</feature>
<gene>
    <name evidence="2" type="ORF">F2P56_013530</name>
</gene>
<feature type="non-terminal residue" evidence="2">
    <location>
        <position position="307"/>
    </location>
</feature>
<reference evidence="2" key="1">
    <citation type="submission" date="2015-10" db="EMBL/GenBank/DDBJ databases">
        <authorList>
            <person name="Martinez-Garcia P.J."/>
            <person name="Crepeau M.W."/>
            <person name="Puiu D."/>
            <person name="Gonzalez-Ibeas D."/>
            <person name="Whalen J."/>
            <person name="Stevens K."/>
            <person name="Paul R."/>
            <person name="Butterfield T."/>
            <person name="Britton M."/>
            <person name="Reagan R."/>
            <person name="Chakraborty S."/>
            <person name="Walawage S.L."/>
            <person name="Vasquez-Gross H.A."/>
            <person name="Cardeno C."/>
            <person name="Famula R."/>
            <person name="Pratt K."/>
            <person name="Kuruganti S."/>
            <person name="Aradhya M.K."/>
            <person name="Leslie C.A."/>
            <person name="Dandekar A.M."/>
            <person name="Salzberg S.L."/>
            <person name="Wegrzyn J.L."/>
            <person name="Langley C.H."/>
            <person name="Neale D.B."/>
        </authorList>
    </citation>
    <scope>NUCLEOTIDE SEQUENCE</scope>
    <source>
        <tissue evidence="2">Leaves</tissue>
    </source>
</reference>
<dbReference type="SUPFAM" id="SSF52540">
    <property type="entry name" value="P-loop containing nucleoside triphosphate hydrolases"/>
    <property type="match status" value="1"/>
</dbReference>
<sequence>MNDIIRVVGIFGTGGSGKTTISNDIYNRISSQFERSCFLKDVRETSKQTGGLIKLQNRLLFDILGTCLDIHDVDRGINVIRHRLSSKRVLLILDDVDELVQIEKLAGDRDWFGSGSRILITTRDQHLLEVFEVDSKYKVKILDENEALRLFSLHAFKKEPLEGYVELSKQVTKYAQGVYEYDATLFPENQIPEWFSYVHEFLKDNDDGRRRKKEEEWVIDIEGPHYLEEISGIVLYLVKFVKDAERWRRDIGCNAEITTNGSNHSISSHLEPLKASSTEALPRCAHTETAEEDVSAPLSAARSLCFP</sequence>
<protein>
    <recommendedName>
        <fullName evidence="1">NB-ARC domain-containing protein</fullName>
    </recommendedName>
</protein>
<dbReference type="Gene3D" id="3.40.50.300">
    <property type="entry name" value="P-loop containing nucleotide triphosphate hydrolases"/>
    <property type="match status" value="1"/>
</dbReference>
<proteinExistence type="predicted"/>
<evidence type="ECO:0000313" key="3">
    <source>
        <dbReference type="Proteomes" id="UP000619265"/>
    </source>
</evidence>
<evidence type="ECO:0000259" key="1">
    <source>
        <dbReference type="Pfam" id="PF00931"/>
    </source>
</evidence>
<evidence type="ECO:0000313" key="2">
    <source>
        <dbReference type="EMBL" id="KAF5469456.1"/>
    </source>
</evidence>
<dbReference type="Pfam" id="PF00931">
    <property type="entry name" value="NB-ARC"/>
    <property type="match status" value="1"/>
</dbReference>
<dbReference type="InterPro" id="IPR027417">
    <property type="entry name" value="P-loop_NTPase"/>
</dbReference>
<dbReference type="GO" id="GO:0006952">
    <property type="term" value="P:defense response"/>
    <property type="evidence" value="ECO:0007669"/>
    <property type="project" value="InterPro"/>
</dbReference>
<dbReference type="PRINTS" id="PR00364">
    <property type="entry name" value="DISEASERSIST"/>
</dbReference>
<dbReference type="InterPro" id="IPR044974">
    <property type="entry name" value="Disease_R_plants"/>
</dbReference>
<dbReference type="InterPro" id="IPR002182">
    <property type="entry name" value="NB-ARC"/>
</dbReference>